<evidence type="ECO:0000256" key="7">
    <source>
        <dbReference type="ARBA" id="ARBA00022989"/>
    </source>
</evidence>
<keyword evidence="12" id="KW-1185">Reference proteome</keyword>
<organism evidence="11 12">
    <name type="scientific">Diploscapter pachys</name>
    <dbReference type="NCBI Taxonomy" id="2018661"/>
    <lineage>
        <taxon>Eukaryota</taxon>
        <taxon>Metazoa</taxon>
        <taxon>Ecdysozoa</taxon>
        <taxon>Nematoda</taxon>
        <taxon>Chromadorea</taxon>
        <taxon>Rhabditida</taxon>
        <taxon>Rhabditina</taxon>
        <taxon>Rhabditomorpha</taxon>
        <taxon>Rhabditoidea</taxon>
        <taxon>Rhabditidae</taxon>
        <taxon>Diploscapter</taxon>
    </lineage>
</organism>
<comment type="caution">
    <text evidence="10">Lacks conserved residue(s) required for the propagation of feature annotation.</text>
</comment>
<evidence type="ECO:0000256" key="4">
    <source>
        <dbReference type="ARBA" id="ARBA00022679"/>
    </source>
</evidence>
<evidence type="ECO:0000256" key="2">
    <source>
        <dbReference type="ARBA" id="ARBA00008661"/>
    </source>
</evidence>
<dbReference type="Proteomes" id="UP000218231">
    <property type="component" value="Unassembled WGS sequence"/>
</dbReference>
<comment type="similarity">
    <text evidence="2 10">Belongs to the glycosyltransferase 31 family.</text>
</comment>
<keyword evidence="8 10" id="KW-0333">Golgi apparatus</keyword>
<sequence length="367" mass="42365">MRSACYYRRFRRLPLAAYTAICLCASILICKFFILRNIEGSRIKFTKDDPPKMINLTVDFMLEPPIESNDHNIQVLVMVVTHPKEYHTRQEIRNSWGNNSEYDNRTTKVLFLMGRPASTSELASILIESNNYKDLVVAEMDEGYYSLSLKTYAMLYYKGTRYKETKCLVKADSDNVLMLYNYERLCEENKAPLILGKCNIQKRVLRTISKWAVPEYVYSANEYPLYCSTGTYVFLGRDLPRKLLVAAANSLFTISSNFRMLPEDVIWTGILAENAKPKEIMSSMLSTSEDGYLVEYKFFNILLGLFLLFLIICAIVQQSIYNKKTRIFKESLDEALRLGIVRRIDRSEMEPSHEQPPIFTTGTLASL</sequence>
<reference evidence="11 12" key="1">
    <citation type="journal article" date="2017" name="Curr. Biol.">
        <title>Genome architecture and evolution of a unichromosomal asexual nematode.</title>
        <authorList>
            <person name="Fradin H."/>
            <person name="Zegar C."/>
            <person name="Gutwein M."/>
            <person name="Lucas J."/>
            <person name="Kovtun M."/>
            <person name="Corcoran D."/>
            <person name="Baugh L.R."/>
            <person name="Kiontke K."/>
            <person name="Gunsalus K."/>
            <person name="Fitch D.H."/>
            <person name="Piano F."/>
        </authorList>
    </citation>
    <scope>NUCLEOTIDE SEQUENCE [LARGE SCALE GENOMIC DNA]</scope>
    <source>
        <strain evidence="11">PF1309</strain>
    </source>
</reference>
<proteinExistence type="inferred from homology"/>
<keyword evidence="5 10" id="KW-0812">Transmembrane</keyword>
<keyword evidence="4" id="KW-0808">Transferase</keyword>
<accession>A0A2A2JVG2</accession>
<dbReference type="InterPro" id="IPR002659">
    <property type="entry name" value="Glyco_trans_31"/>
</dbReference>
<feature type="transmembrane region" description="Helical" evidence="10">
    <location>
        <begin position="298"/>
        <end position="316"/>
    </location>
</feature>
<dbReference type="GO" id="GO:0016758">
    <property type="term" value="F:hexosyltransferase activity"/>
    <property type="evidence" value="ECO:0007669"/>
    <property type="project" value="InterPro"/>
</dbReference>
<feature type="transmembrane region" description="Helical" evidence="10">
    <location>
        <begin position="15"/>
        <end position="34"/>
    </location>
</feature>
<evidence type="ECO:0000313" key="12">
    <source>
        <dbReference type="Proteomes" id="UP000218231"/>
    </source>
</evidence>
<keyword evidence="6" id="KW-0735">Signal-anchor</keyword>
<dbReference type="EMBL" id="LIAE01010200">
    <property type="protein sequence ID" value="PAV65671.1"/>
    <property type="molecule type" value="Genomic_DNA"/>
</dbReference>
<dbReference type="PANTHER" id="PTHR11214">
    <property type="entry name" value="BETA-1,3-N-ACETYLGLUCOSAMINYLTRANSFERASE"/>
    <property type="match status" value="1"/>
</dbReference>
<keyword evidence="7 10" id="KW-1133">Transmembrane helix</keyword>
<evidence type="ECO:0000256" key="8">
    <source>
        <dbReference type="ARBA" id="ARBA00023034"/>
    </source>
</evidence>
<dbReference type="GO" id="GO:0000139">
    <property type="term" value="C:Golgi membrane"/>
    <property type="evidence" value="ECO:0007669"/>
    <property type="project" value="UniProtKB-SubCell"/>
</dbReference>
<name>A0A2A2JVG2_9BILA</name>
<evidence type="ECO:0000256" key="1">
    <source>
        <dbReference type="ARBA" id="ARBA00004323"/>
    </source>
</evidence>
<evidence type="ECO:0000256" key="3">
    <source>
        <dbReference type="ARBA" id="ARBA00022676"/>
    </source>
</evidence>
<dbReference type="AlphaFoldDB" id="A0A2A2JVG2"/>
<keyword evidence="3 10" id="KW-0328">Glycosyltransferase</keyword>
<dbReference type="OrthoDB" id="5512589at2759"/>
<dbReference type="Gene3D" id="3.90.550.50">
    <property type="match status" value="1"/>
</dbReference>
<dbReference type="Pfam" id="PF01762">
    <property type="entry name" value="Galactosyl_T"/>
    <property type="match status" value="1"/>
</dbReference>
<dbReference type="EC" id="2.4.1.-" evidence="10"/>
<dbReference type="STRING" id="2018661.A0A2A2JVG2"/>
<evidence type="ECO:0000313" key="11">
    <source>
        <dbReference type="EMBL" id="PAV65671.1"/>
    </source>
</evidence>
<keyword evidence="9 10" id="KW-0472">Membrane</keyword>
<evidence type="ECO:0000256" key="6">
    <source>
        <dbReference type="ARBA" id="ARBA00022968"/>
    </source>
</evidence>
<comment type="caution">
    <text evidence="11">The sequence shown here is derived from an EMBL/GenBank/DDBJ whole genome shotgun (WGS) entry which is preliminary data.</text>
</comment>
<evidence type="ECO:0000256" key="5">
    <source>
        <dbReference type="ARBA" id="ARBA00022692"/>
    </source>
</evidence>
<evidence type="ECO:0000256" key="9">
    <source>
        <dbReference type="ARBA" id="ARBA00023136"/>
    </source>
</evidence>
<evidence type="ECO:0000256" key="10">
    <source>
        <dbReference type="RuleBase" id="RU363063"/>
    </source>
</evidence>
<protein>
    <recommendedName>
        <fullName evidence="10">Hexosyltransferase</fullName>
        <ecNumber evidence="10">2.4.1.-</ecNumber>
    </recommendedName>
</protein>
<gene>
    <name evidence="11" type="ORF">WR25_12759</name>
</gene>
<comment type="subcellular location">
    <subcellularLocation>
        <location evidence="1 10">Golgi apparatus membrane</location>
        <topology evidence="1 10">Single-pass type II membrane protein</topology>
    </subcellularLocation>
</comment>
<dbReference type="PANTHER" id="PTHR11214:SF319">
    <property type="entry name" value="HEXOSYLTRANSFERASE"/>
    <property type="match status" value="1"/>
</dbReference>
<dbReference type="GO" id="GO:0006493">
    <property type="term" value="P:protein O-linked glycosylation"/>
    <property type="evidence" value="ECO:0007669"/>
    <property type="project" value="TreeGrafter"/>
</dbReference>